<gene>
    <name evidence="1" type="ORF">FJR74_03000</name>
</gene>
<dbReference type="Proteomes" id="UP000316851">
    <property type="component" value="Unassembled WGS sequence"/>
</dbReference>
<name>A0ABY2YZ63_9BACT</name>
<keyword evidence="2" id="KW-1185">Reference proteome</keyword>
<accession>A0ABY2YZ63</accession>
<proteinExistence type="predicted"/>
<dbReference type="RefSeq" id="WP_140915051.1">
    <property type="nucleotide sequence ID" value="NZ_VHHP01000011.1"/>
</dbReference>
<evidence type="ECO:0000313" key="2">
    <source>
        <dbReference type="Proteomes" id="UP000316851"/>
    </source>
</evidence>
<comment type="caution">
    <text evidence="1">The sequence shown here is derived from an EMBL/GenBank/DDBJ whole genome shotgun (WGS) entry which is preliminary data.</text>
</comment>
<organism evidence="1 2">
    <name type="scientific">Metamycoplasma neophronis</name>
    <dbReference type="NCBI Taxonomy" id="872983"/>
    <lineage>
        <taxon>Bacteria</taxon>
        <taxon>Bacillati</taxon>
        <taxon>Mycoplasmatota</taxon>
        <taxon>Mycoplasmoidales</taxon>
        <taxon>Metamycoplasmataceae</taxon>
        <taxon>Metamycoplasma</taxon>
    </lineage>
</organism>
<dbReference type="EMBL" id="VHHP01000011">
    <property type="protein sequence ID" value="TPR53209.1"/>
    <property type="molecule type" value="Genomic_DNA"/>
</dbReference>
<protein>
    <submittedName>
        <fullName evidence="1">Uncharacterized protein</fullName>
    </submittedName>
</protein>
<sequence>MKRIIITAYKFLNNSIEVEVIEKVNFESFPIYKKSINNVSLTKYDLINFVAETKQTIESLINGKLTDVVVFADTNPWFKLHKNLIKVTKTNNVSDSQVTQLLFNKTQNQGEYLIDFNFVNDNETGNFYSITTIPNNAAKNILDIMKISHLNVVKIYDYNNIYNYEIMSKHEAGVAILTSLKSDFVEVKLIKNNCDIISDILQLNIDSILNSLNISNSLSLNQLITKLFALNQQNNFQLKAQINDAMIGFFEKLIVKINQLLIQNQLKPENIKLIFDKNFAMMSNFINKISWDFIAKDVMINQPNIFISEEMLGLIKMLEVAEKIKDEITITTELFSIDTFRNVKSASNNLYNLN</sequence>
<reference evidence="1" key="1">
    <citation type="submission" date="2019-06" db="EMBL/GenBank/DDBJ databases">
        <title>Mycoplasma neophronis type strain whole genome sequence.</title>
        <authorList>
            <person name="Spergser J."/>
        </authorList>
    </citation>
    <scope>NUCLEOTIDE SEQUENCE [LARGE SCALE GENOMIC DNA]</scope>
    <source>
        <strain evidence="1">DSM 24097</strain>
    </source>
</reference>
<evidence type="ECO:0000313" key="1">
    <source>
        <dbReference type="EMBL" id="TPR53209.1"/>
    </source>
</evidence>